<dbReference type="InterPro" id="IPR011146">
    <property type="entry name" value="HIT-like"/>
</dbReference>
<keyword evidence="8" id="KW-1185">Reference proteome</keyword>
<evidence type="ECO:0000256" key="2">
    <source>
        <dbReference type="PIRSR" id="PIRSR601310-3"/>
    </source>
</evidence>
<dbReference type="HOGENOM" id="CLU_1612367_0_0_1"/>
<evidence type="ECO:0000313" key="6">
    <source>
        <dbReference type="EMBL" id="ELU06924.1"/>
    </source>
</evidence>
<feature type="active site" description="Tele-AMP-histidine intermediate" evidence="1">
    <location>
        <position position="145"/>
    </location>
</feature>
<organism evidence="6">
    <name type="scientific">Capitella teleta</name>
    <name type="common">Polychaete worm</name>
    <dbReference type="NCBI Taxonomy" id="283909"/>
    <lineage>
        <taxon>Eukaryota</taxon>
        <taxon>Metazoa</taxon>
        <taxon>Spiralia</taxon>
        <taxon>Lophotrochozoa</taxon>
        <taxon>Annelida</taxon>
        <taxon>Polychaeta</taxon>
        <taxon>Sedentaria</taxon>
        <taxon>Scolecida</taxon>
        <taxon>Capitellidae</taxon>
        <taxon>Capitella</taxon>
    </lineage>
</organism>
<keyword evidence="4" id="KW-1133">Transmembrane helix</keyword>
<feature type="transmembrane region" description="Helical" evidence="4">
    <location>
        <begin position="20"/>
        <end position="38"/>
    </location>
</feature>
<name>R7UK48_CAPTE</name>
<dbReference type="GO" id="GO:0003824">
    <property type="term" value="F:catalytic activity"/>
    <property type="evidence" value="ECO:0007669"/>
    <property type="project" value="InterPro"/>
</dbReference>
<evidence type="ECO:0000256" key="1">
    <source>
        <dbReference type="PIRSR" id="PIRSR601310-1"/>
    </source>
</evidence>
<evidence type="ECO:0000256" key="4">
    <source>
        <dbReference type="SAM" id="Phobius"/>
    </source>
</evidence>
<reference evidence="7" key="3">
    <citation type="submission" date="2015-06" db="UniProtKB">
        <authorList>
            <consortium name="EnsemblMetazoa"/>
        </authorList>
    </citation>
    <scope>IDENTIFICATION</scope>
</reference>
<dbReference type="PRINTS" id="PR00332">
    <property type="entry name" value="HISTRIAD"/>
</dbReference>
<dbReference type="Pfam" id="PF01230">
    <property type="entry name" value="HIT"/>
    <property type="match status" value="1"/>
</dbReference>
<evidence type="ECO:0000313" key="7">
    <source>
        <dbReference type="EnsemblMetazoa" id="CapteP218357"/>
    </source>
</evidence>
<keyword evidence="4" id="KW-0472">Membrane</keyword>
<feature type="domain" description="HIT" evidence="5">
    <location>
        <begin position="54"/>
        <end position="162"/>
    </location>
</feature>
<dbReference type="EMBL" id="AMQN01007273">
    <property type="status" value="NOT_ANNOTATED_CDS"/>
    <property type="molecule type" value="Genomic_DNA"/>
</dbReference>
<accession>R7UK48</accession>
<dbReference type="EnsemblMetazoa" id="CapteT218357">
    <property type="protein sequence ID" value="CapteP218357"/>
    <property type="gene ID" value="CapteG218357"/>
</dbReference>
<gene>
    <name evidence="6" type="ORF">CAPTEDRAFT_218357</name>
</gene>
<dbReference type="AlphaFoldDB" id="R7UK48"/>
<protein>
    <recommendedName>
        <fullName evidence="5">HIT domain-containing protein</fullName>
    </recommendedName>
</protein>
<keyword evidence="4" id="KW-0812">Transmembrane</keyword>
<dbReference type="SUPFAM" id="SSF54197">
    <property type="entry name" value="HIT-like"/>
    <property type="match status" value="1"/>
</dbReference>
<dbReference type="PROSITE" id="PS51084">
    <property type="entry name" value="HIT_2"/>
    <property type="match status" value="1"/>
</dbReference>
<reference evidence="8" key="1">
    <citation type="submission" date="2012-12" db="EMBL/GenBank/DDBJ databases">
        <authorList>
            <person name="Hellsten U."/>
            <person name="Grimwood J."/>
            <person name="Chapman J.A."/>
            <person name="Shapiro H."/>
            <person name="Aerts A."/>
            <person name="Otillar R.P."/>
            <person name="Terry A.Y."/>
            <person name="Boore J.L."/>
            <person name="Simakov O."/>
            <person name="Marletaz F."/>
            <person name="Cho S.-J."/>
            <person name="Edsinger-Gonzales E."/>
            <person name="Havlak P."/>
            <person name="Kuo D.-H."/>
            <person name="Larsson T."/>
            <person name="Lv J."/>
            <person name="Arendt D."/>
            <person name="Savage R."/>
            <person name="Osoegawa K."/>
            <person name="de Jong P."/>
            <person name="Lindberg D.R."/>
            <person name="Seaver E.C."/>
            <person name="Weisblat D.A."/>
            <person name="Putnam N.H."/>
            <person name="Grigoriev I.V."/>
            <person name="Rokhsar D.S."/>
        </authorList>
    </citation>
    <scope>NUCLEOTIDE SEQUENCE</scope>
    <source>
        <strain evidence="8">I ESC-2004</strain>
    </source>
</reference>
<dbReference type="Proteomes" id="UP000014760">
    <property type="component" value="Unassembled WGS sequence"/>
</dbReference>
<evidence type="ECO:0000313" key="8">
    <source>
        <dbReference type="Proteomes" id="UP000014760"/>
    </source>
</evidence>
<reference evidence="6 8" key="2">
    <citation type="journal article" date="2013" name="Nature">
        <title>Insights into bilaterian evolution from three spiralian genomes.</title>
        <authorList>
            <person name="Simakov O."/>
            <person name="Marletaz F."/>
            <person name="Cho S.J."/>
            <person name="Edsinger-Gonzales E."/>
            <person name="Havlak P."/>
            <person name="Hellsten U."/>
            <person name="Kuo D.H."/>
            <person name="Larsson T."/>
            <person name="Lv J."/>
            <person name="Arendt D."/>
            <person name="Savage R."/>
            <person name="Osoegawa K."/>
            <person name="de Jong P."/>
            <person name="Grimwood J."/>
            <person name="Chapman J.A."/>
            <person name="Shapiro H."/>
            <person name="Aerts A."/>
            <person name="Otillar R.P."/>
            <person name="Terry A.Y."/>
            <person name="Boore J.L."/>
            <person name="Grigoriev I.V."/>
            <person name="Lindberg D.R."/>
            <person name="Seaver E.C."/>
            <person name="Weisblat D.A."/>
            <person name="Putnam N.H."/>
            <person name="Rokhsar D.S."/>
        </authorList>
    </citation>
    <scope>NUCLEOTIDE SEQUENCE</scope>
    <source>
        <strain evidence="6 8">I ESC-2004</strain>
    </source>
</reference>
<proteinExistence type="predicted"/>
<evidence type="ECO:0000256" key="3">
    <source>
        <dbReference type="PROSITE-ProRule" id="PRU00464"/>
    </source>
</evidence>
<evidence type="ECO:0000259" key="5">
    <source>
        <dbReference type="PROSITE" id="PS51084"/>
    </source>
</evidence>
<dbReference type="STRING" id="283909.R7UK48"/>
<dbReference type="PANTHER" id="PTHR23089">
    <property type="entry name" value="HISTIDINE TRIAD HIT PROTEIN"/>
    <property type="match status" value="1"/>
</dbReference>
<dbReference type="Gene3D" id="3.30.428.10">
    <property type="entry name" value="HIT-like"/>
    <property type="match status" value="1"/>
</dbReference>
<dbReference type="EMBL" id="KB300307">
    <property type="protein sequence ID" value="ELU06924.1"/>
    <property type="molecule type" value="Genomic_DNA"/>
</dbReference>
<dbReference type="OrthoDB" id="672793at2759"/>
<sequence length="165" mass="18105">MTPDIGKYMYYSLTPRQQLFSLISIIAIVVITVGSFVTHSRGASPPAPLEAALTLRKVIEGKSPANILHDDNRCMAIASNNPLAPVHFLVIPKKCIDNLSFINDTDRALMGHMILVASQVAKRQGIDGFYRLVISNDITTMQHLHIHILGGEGWLGLEDDTLAKC</sequence>
<dbReference type="InterPro" id="IPR036265">
    <property type="entry name" value="HIT-like_sf"/>
</dbReference>
<feature type="short sequence motif" description="Histidine triad motif" evidence="2 3">
    <location>
        <begin position="143"/>
        <end position="147"/>
    </location>
</feature>
<dbReference type="InterPro" id="IPR001310">
    <property type="entry name" value="Histidine_triad_HIT"/>
</dbReference>